<keyword evidence="4" id="KW-1185">Reference proteome</keyword>
<dbReference type="SUPFAM" id="SSF52200">
    <property type="entry name" value="Toll/Interleukin receptor TIR domain"/>
    <property type="match status" value="1"/>
</dbReference>
<evidence type="ECO:0000313" key="3">
    <source>
        <dbReference type="EMBL" id="TLP54865.1"/>
    </source>
</evidence>
<evidence type="ECO:0000259" key="2">
    <source>
        <dbReference type="PROSITE" id="PS50104"/>
    </source>
</evidence>
<dbReference type="Gene3D" id="3.40.50.10140">
    <property type="entry name" value="Toll/interleukin-1 receptor homology (TIR) domain"/>
    <property type="match status" value="1"/>
</dbReference>
<feature type="compositionally biased region" description="Polar residues" evidence="1">
    <location>
        <begin position="156"/>
        <end position="176"/>
    </location>
</feature>
<organism evidence="3 4">
    <name type="scientific">Microbispora triticiradicis</name>
    <dbReference type="NCBI Taxonomy" id="2200763"/>
    <lineage>
        <taxon>Bacteria</taxon>
        <taxon>Bacillati</taxon>
        <taxon>Actinomycetota</taxon>
        <taxon>Actinomycetes</taxon>
        <taxon>Streptosporangiales</taxon>
        <taxon>Streptosporangiaceae</taxon>
        <taxon>Microbispora</taxon>
    </lineage>
</organism>
<dbReference type="InterPro" id="IPR035897">
    <property type="entry name" value="Toll_tir_struct_dom_sf"/>
</dbReference>
<feature type="domain" description="TIR" evidence="2">
    <location>
        <begin position="1"/>
        <end position="147"/>
    </location>
</feature>
<dbReference type="PROSITE" id="PS50104">
    <property type="entry name" value="TIR"/>
    <property type="match status" value="1"/>
</dbReference>
<dbReference type="AlphaFoldDB" id="A0A5R8YP17"/>
<protein>
    <submittedName>
        <fullName evidence="3">Toll/interleukin-1 receptor domain-containing protein</fullName>
    </submittedName>
</protein>
<gene>
    <name evidence="3" type="ORF">FED44_26855</name>
</gene>
<name>A0A5R8YP17_9ACTN</name>
<dbReference type="GO" id="GO:0007165">
    <property type="term" value="P:signal transduction"/>
    <property type="evidence" value="ECO:0007669"/>
    <property type="project" value="InterPro"/>
</dbReference>
<dbReference type="Proteomes" id="UP000309033">
    <property type="component" value="Unassembled WGS sequence"/>
</dbReference>
<dbReference type="InterPro" id="IPR000157">
    <property type="entry name" value="TIR_dom"/>
</dbReference>
<sequence length="238" mass="26333">MPDVFVNYRNGDGDKTATFIERELSHRFGDEAAFRAFKSIPPGTRYQEELLHNVRRSAVLLAVIGPNWTNYPALHDENDWVRREILEAFDCGISVIPVLEGAGTARLKAADLPKELGQLADRQFVRLDMKDPEPGLTKIAKRLTELVPTLRDRTAPESQSAVRNQMGNVSGGTNVQGRDITGDIGNVIKGDYGQFHLGKGNMYNQHFSGPGATFIDGVNNGGIHQRFDGQGKNEDDDR</sequence>
<keyword evidence="3" id="KW-0675">Receptor</keyword>
<dbReference type="Pfam" id="PF13676">
    <property type="entry name" value="TIR_2"/>
    <property type="match status" value="1"/>
</dbReference>
<proteinExistence type="predicted"/>
<evidence type="ECO:0000256" key="1">
    <source>
        <dbReference type="SAM" id="MobiDB-lite"/>
    </source>
</evidence>
<accession>A0A5R8YP17</accession>
<comment type="caution">
    <text evidence="3">The sequence shown here is derived from an EMBL/GenBank/DDBJ whole genome shotgun (WGS) entry which is preliminary data.</text>
</comment>
<evidence type="ECO:0000313" key="4">
    <source>
        <dbReference type="Proteomes" id="UP000309033"/>
    </source>
</evidence>
<dbReference type="OrthoDB" id="3654490at2"/>
<dbReference type="EMBL" id="VANP01000012">
    <property type="protein sequence ID" value="TLP54865.1"/>
    <property type="molecule type" value="Genomic_DNA"/>
</dbReference>
<feature type="region of interest" description="Disordered" evidence="1">
    <location>
        <begin position="154"/>
        <end position="177"/>
    </location>
</feature>
<reference evidence="3" key="1">
    <citation type="submission" date="2019-05" db="EMBL/GenBank/DDBJ databases">
        <title>Isolation, diversity and antifungal activity of Actinobacteria from wheat.</title>
        <authorList>
            <person name="Yu B."/>
        </authorList>
    </citation>
    <scope>NUCLEOTIDE SEQUENCE [LARGE SCALE GENOMIC DNA]</scope>
    <source>
        <strain evidence="3">NEAU-HEGS1-5</strain>
    </source>
</reference>